<comment type="catalytic activity">
    <reaction evidence="7">
        <text>thiamine + ATP = thiamine diphosphate + AMP + H(+)</text>
        <dbReference type="Rhea" id="RHEA:11576"/>
        <dbReference type="ChEBI" id="CHEBI:15378"/>
        <dbReference type="ChEBI" id="CHEBI:18385"/>
        <dbReference type="ChEBI" id="CHEBI:30616"/>
        <dbReference type="ChEBI" id="CHEBI:58937"/>
        <dbReference type="ChEBI" id="CHEBI:456215"/>
    </reaction>
</comment>
<keyword evidence="11" id="KW-1185">Reference proteome</keyword>
<dbReference type="SUPFAM" id="SSF63862">
    <property type="entry name" value="Thiamin pyrophosphokinase, substrate-binding domain"/>
    <property type="match status" value="1"/>
</dbReference>
<dbReference type="SMART" id="SM00983">
    <property type="entry name" value="TPK_B1_binding"/>
    <property type="match status" value="1"/>
</dbReference>
<dbReference type="OMA" id="HHLYMMT"/>
<gene>
    <name evidence="10" type="ORF">L228DRAFT_270029</name>
</gene>
<dbReference type="InParanoid" id="A0A165F9I5"/>
<keyword evidence="4 7" id="KW-0547">Nucleotide-binding</keyword>
<dbReference type="GO" id="GO:0004788">
    <property type="term" value="F:thiamine diphosphokinase activity"/>
    <property type="evidence" value="ECO:0007669"/>
    <property type="project" value="UniProtKB-UniRule"/>
</dbReference>
<evidence type="ECO:0000256" key="4">
    <source>
        <dbReference type="ARBA" id="ARBA00022741"/>
    </source>
</evidence>
<evidence type="ECO:0000256" key="8">
    <source>
        <dbReference type="SAM" id="MobiDB-lite"/>
    </source>
</evidence>
<keyword evidence="3 7" id="KW-0808">Transferase</keyword>
<dbReference type="InterPro" id="IPR016966">
    <property type="entry name" value="Thiamin_pyrophosphokinase_euk"/>
</dbReference>
<comment type="similarity">
    <text evidence="2 7">Belongs to the thiamine pyrophosphokinase family.</text>
</comment>
<dbReference type="STRING" id="1328760.A0A165F9I5"/>
<dbReference type="InterPro" id="IPR036371">
    <property type="entry name" value="TPK_B1-bd_sf"/>
</dbReference>
<keyword evidence="5 7" id="KW-0418">Kinase</keyword>
<dbReference type="PANTHER" id="PTHR13622">
    <property type="entry name" value="THIAMIN PYROPHOSPHOKINASE"/>
    <property type="match status" value="1"/>
</dbReference>
<organism evidence="10 11">
    <name type="scientific">Xylona heveae (strain CBS 132557 / TC161)</name>
    <dbReference type="NCBI Taxonomy" id="1328760"/>
    <lineage>
        <taxon>Eukaryota</taxon>
        <taxon>Fungi</taxon>
        <taxon>Dikarya</taxon>
        <taxon>Ascomycota</taxon>
        <taxon>Pezizomycotina</taxon>
        <taxon>Xylonomycetes</taxon>
        <taxon>Xylonales</taxon>
        <taxon>Xylonaceae</taxon>
        <taxon>Xylona</taxon>
    </lineage>
</organism>
<evidence type="ECO:0000256" key="3">
    <source>
        <dbReference type="ARBA" id="ARBA00022679"/>
    </source>
</evidence>
<evidence type="ECO:0000256" key="7">
    <source>
        <dbReference type="PIRNR" id="PIRNR031057"/>
    </source>
</evidence>
<dbReference type="PANTHER" id="PTHR13622:SF8">
    <property type="entry name" value="THIAMIN PYROPHOSPHOKINASE 1"/>
    <property type="match status" value="1"/>
</dbReference>
<dbReference type="Proteomes" id="UP000076632">
    <property type="component" value="Unassembled WGS sequence"/>
</dbReference>
<dbReference type="GO" id="GO:0030975">
    <property type="term" value="F:thiamine binding"/>
    <property type="evidence" value="ECO:0007669"/>
    <property type="project" value="UniProtKB-UniRule"/>
</dbReference>
<feature type="compositionally biased region" description="Low complexity" evidence="8">
    <location>
        <begin position="100"/>
        <end position="113"/>
    </location>
</feature>
<dbReference type="InterPro" id="IPR007371">
    <property type="entry name" value="TPK_catalytic"/>
</dbReference>
<sequence length="306" mass="34273">MATSTSPYEWRPVEYMKQGSKAKFALLILNQPITDIPVFERLWENAAVKICADGGANRLHDLLLDRGLSFTPNIIHGDLDSLRSEVEQYYQDKPQPPIPSFASSSPSTSTVPTVEISKDPDQYSSDFTKCLKRLARFPEPMDVIALGGLGGRVDQGFSQVHHLYMASLNNLPGDGAEVEGASLSNPRKENQPITGRDKRYYHDAKSLMRGRDLYLYSEQSISFVLHPGQNKIYTPMSEGYLTENVGIIPVGKPAKITIEGFEWDVQDWPTEFGGQVSTSNHIRSDVLMVETNERVLFTLERTEGWS</sequence>
<name>A0A165F9I5_XYLHT</name>
<dbReference type="EC" id="2.7.6.2" evidence="7"/>
<dbReference type="Pfam" id="PF04263">
    <property type="entry name" value="TPK_catalytic"/>
    <property type="match status" value="1"/>
</dbReference>
<evidence type="ECO:0000256" key="1">
    <source>
        <dbReference type="ARBA" id="ARBA00005078"/>
    </source>
</evidence>
<evidence type="ECO:0000256" key="6">
    <source>
        <dbReference type="ARBA" id="ARBA00022840"/>
    </source>
</evidence>
<dbReference type="PIRSF" id="PIRSF031057">
    <property type="entry name" value="Thiamin_pyrophosphokinase"/>
    <property type="match status" value="1"/>
</dbReference>
<dbReference type="OrthoDB" id="25149at2759"/>
<dbReference type="GeneID" id="28900491"/>
<dbReference type="RefSeq" id="XP_018186291.1">
    <property type="nucleotide sequence ID" value="XM_018335354.1"/>
</dbReference>
<comment type="pathway">
    <text evidence="1 7">Cofactor biosynthesis; thiamine diphosphate biosynthesis; thiamine diphosphate from thiamine: step 1/1.</text>
</comment>
<dbReference type="InterPro" id="IPR036759">
    <property type="entry name" value="TPK_catalytic_sf"/>
</dbReference>
<evidence type="ECO:0000313" key="11">
    <source>
        <dbReference type="Proteomes" id="UP000076632"/>
    </source>
</evidence>
<dbReference type="Pfam" id="PF04265">
    <property type="entry name" value="TPK_B1_binding"/>
    <property type="match status" value="1"/>
</dbReference>
<dbReference type="InterPro" id="IPR007373">
    <property type="entry name" value="Thiamin_PyroPKinase_B1-bd"/>
</dbReference>
<evidence type="ECO:0000256" key="2">
    <source>
        <dbReference type="ARBA" id="ARBA00006785"/>
    </source>
</evidence>
<dbReference type="GO" id="GO:0009229">
    <property type="term" value="P:thiamine diphosphate biosynthetic process"/>
    <property type="evidence" value="ECO:0007669"/>
    <property type="project" value="UniProtKB-UniRule"/>
</dbReference>
<keyword evidence="6 7" id="KW-0067">ATP-binding</keyword>
<dbReference type="Gene3D" id="3.40.50.10240">
    <property type="entry name" value="Thiamin pyrophosphokinase, catalytic domain"/>
    <property type="match status" value="1"/>
</dbReference>
<dbReference type="GO" id="GO:0016301">
    <property type="term" value="F:kinase activity"/>
    <property type="evidence" value="ECO:0007669"/>
    <property type="project" value="UniProtKB-UniRule"/>
</dbReference>
<dbReference type="FunFam" id="2.60.120.320:FF:000001">
    <property type="entry name" value="Thiamine pyrophosphokinase"/>
    <property type="match status" value="1"/>
</dbReference>
<dbReference type="AlphaFoldDB" id="A0A165F9I5"/>
<protein>
    <recommendedName>
        <fullName evidence="7">Thiamine pyrophosphokinase</fullName>
        <ecNumber evidence="7">2.7.6.2</ecNumber>
    </recommendedName>
</protein>
<proteinExistence type="inferred from homology"/>
<dbReference type="GO" id="GO:0005524">
    <property type="term" value="F:ATP binding"/>
    <property type="evidence" value="ECO:0007669"/>
    <property type="project" value="UniProtKB-UniRule"/>
</dbReference>
<dbReference type="InterPro" id="IPR006282">
    <property type="entry name" value="Thi_PPkinase"/>
</dbReference>
<evidence type="ECO:0000259" key="9">
    <source>
        <dbReference type="SMART" id="SM00983"/>
    </source>
</evidence>
<dbReference type="Gene3D" id="2.60.120.320">
    <property type="entry name" value="Thiamin pyrophosphokinase, thiamin-binding domain"/>
    <property type="match status" value="1"/>
</dbReference>
<feature type="domain" description="Thiamin pyrophosphokinase thiamin-binding" evidence="9">
    <location>
        <begin position="228"/>
        <end position="295"/>
    </location>
</feature>
<dbReference type="FunCoup" id="A0A165F9I5">
    <property type="interactions" value="282"/>
</dbReference>
<dbReference type="CDD" id="cd07995">
    <property type="entry name" value="TPK"/>
    <property type="match status" value="1"/>
</dbReference>
<evidence type="ECO:0000313" key="10">
    <source>
        <dbReference type="EMBL" id="KZF20736.1"/>
    </source>
</evidence>
<accession>A0A165F9I5</accession>
<dbReference type="UniPathway" id="UPA00060">
    <property type="reaction ID" value="UER00597"/>
</dbReference>
<dbReference type="GO" id="GO:0006772">
    <property type="term" value="P:thiamine metabolic process"/>
    <property type="evidence" value="ECO:0007669"/>
    <property type="project" value="InterPro"/>
</dbReference>
<feature type="region of interest" description="Disordered" evidence="8">
    <location>
        <begin position="92"/>
        <end position="117"/>
    </location>
</feature>
<reference evidence="10 11" key="1">
    <citation type="journal article" date="2016" name="Fungal Biol.">
        <title>The genome of Xylona heveae provides a window into fungal endophytism.</title>
        <authorList>
            <person name="Gazis R."/>
            <person name="Kuo A."/>
            <person name="Riley R."/>
            <person name="LaButti K."/>
            <person name="Lipzen A."/>
            <person name="Lin J."/>
            <person name="Amirebrahimi M."/>
            <person name="Hesse C.N."/>
            <person name="Spatafora J.W."/>
            <person name="Henrissat B."/>
            <person name="Hainaut M."/>
            <person name="Grigoriev I.V."/>
            <person name="Hibbett D.S."/>
        </authorList>
    </citation>
    <scope>NUCLEOTIDE SEQUENCE [LARGE SCALE GENOMIC DNA]</scope>
    <source>
        <strain evidence="10 11">TC161</strain>
    </source>
</reference>
<dbReference type="SUPFAM" id="SSF63999">
    <property type="entry name" value="Thiamin pyrophosphokinase, catalytic domain"/>
    <property type="match status" value="1"/>
</dbReference>
<evidence type="ECO:0000256" key="5">
    <source>
        <dbReference type="ARBA" id="ARBA00022777"/>
    </source>
</evidence>
<dbReference type="EMBL" id="KV407462">
    <property type="protein sequence ID" value="KZF20736.1"/>
    <property type="molecule type" value="Genomic_DNA"/>
</dbReference>